<dbReference type="Proteomes" id="UP000682733">
    <property type="component" value="Unassembled WGS sequence"/>
</dbReference>
<proteinExistence type="predicted"/>
<dbReference type="EMBL" id="CAJOBA010003616">
    <property type="protein sequence ID" value="CAF3687659.1"/>
    <property type="molecule type" value="Genomic_DNA"/>
</dbReference>
<dbReference type="Proteomes" id="UP000681722">
    <property type="component" value="Unassembled WGS sequence"/>
</dbReference>
<evidence type="ECO:0000313" key="4">
    <source>
        <dbReference type="EMBL" id="CAF3687659.1"/>
    </source>
</evidence>
<keyword evidence="5" id="KW-1185">Reference proteome</keyword>
<accession>A0A813UXC8</accession>
<organism evidence="1 5">
    <name type="scientific">Didymodactylos carnosus</name>
    <dbReference type="NCBI Taxonomy" id="1234261"/>
    <lineage>
        <taxon>Eukaryota</taxon>
        <taxon>Metazoa</taxon>
        <taxon>Spiralia</taxon>
        <taxon>Gnathifera</taxon>
        <taxon>Rotifera</taxon>
        <taxon>Eurotatoria</taxon>
        <taxon>Bdelloidea</taxon>
        <taxon>Philodinida</taxon>
        <taxon>Philodinidae</taxon>
        <taxon>Didymodactylos</taxon>
    </lineage>
</organism>
<dbReference type="Proteomes" id="UP000663829">
    <property type="component" value="Unassembled WGS sequence"/>
</dbReference>
<dbReference type="EMBL" id="CAJNOK010003615">
    <property type="protein sequence ID" value="CAF0908165.1"/>
    <property type="molecule type" value="Genomic_DNA"/>
</dbReference>
<evidence type="ECO:0000313" key="3">
    <source>
        <dbReference type="EMBL" id="CAF3620783.1"/>
    </source>
</evidence>
<gene>
    <name evidence="1" type="ORF">GPM918_LOCUS5190</name>
    <name evidence="2" type="ORF">OVA965_LOCUS9982</name>
    <name evidence="3" type="ORF">SRO942_LOCUS5190</name>
    <name evidence="4" type="ORF">TMI583_LOCUS9978</name>
</gene>
<sequence>MNLSYPISSFEIKPLTTFENLHQLQQLSTSNNIISDRNKTVSSGYEPYRFDNQCQIISQQHVNLVDHFSPPACSNEKSNNTVITTALDFNPKSNALLPQRDTLNQCSKSAVQPPLKKISSSYHNIDNQDNIPYRPSPQFASLTLSSVGQKHQQHLPLPIQFQNGTQSLRHPVSTHAHHRSIQSIYYNNNRNQHNVKSAYPSTFTVQPIHYTSYSHNIDQQQQQTPKCTFIMLPPHYLRSTALHENPANV</sequence>
<dbReference type="EMBL" id="CAJNOQ010000740">
    <property type="protein sequence ID" value="CAF0833685.1"/>
    <property type="molecule type" value="Genomic_DNA"/>
</dbReference>
<reference evidence="1" key="1">
    <citation type="submission" date="2021-02" db="EMBL/GenBank/DDBJ databases">
        <authorList>
            <person name="Nowell W R."/>
        </authorList>
    </citation>
    <scope>NUCLEOTIDE SEQUENCE</scope>
</reference>
<protein>
    <submittedName>
        <fullName evidence="1">Uncharacterized protein</fullName>
    </submittedName>
</protein>
<dbReference type="Proteomes" id="UP000677228">
    <property type="component" value="Unassembled WGS sequence"/>
</dbReference>
<evidence type="ECO:0000313" key="5">
    <source>
        <dbReference type="Proteomes" id="UP000663829"/>
    </source>
</evidence>
<dbReference type="EMBL" id="CAJOBC010000740">
    <property type="protein sequence ID" value="CAF3620783.1"/>
    <property type="molecule type" value="Genomic_DNA"/>
</dbReference>
<evidence type="ECO:0000313" key="1">
    <source>
        <dbReference type="EMBL" id="CAF0833685.1"/>
    </source>
</evidence>
<evidence type="ECO:0000313" key="2">
    <source>
        <dbReference type="EMBL" id="CAF0908165.1"/>
    </source>
</evidence>
<dbReference type="AlphaFoldDB" id="A0A813UXC8"/>
<comment type="caution">
    <text evidence="1">The sequence shown here is derived from an EMBL/GenBank/DDBJ whole genome shotgun (WGS) entry which is preliminary data.</text>
</comment>
<name>A0A813UXC8_9BILA</name>